<evidence type="ECO:0000313" key="2">
    <source>
        <dbReference type="Proteomes" id="UP001521785"/>
    </source>
</evidence>
<gene>
    <name evidence="1" type="ORF">SLS60_002400</name>
</gene>
<comment type="caution">
    <text evidence="1">The sequence shown here is derived from an EMBL/GenBank/DDBJ whole genome shotgun (WGS) entry which is preliminary data.</text>
</comment>
<dbReference type="Proteomes" id="UP001521785">
    <property type="component" value="Unassembled WGS sequence"/>
</dbReference>
<evidence type="ECO:0000313" key="1">
    <source>
        <dbReference type="EMBL" id="KAL1610730.1"/>
    </source>
</evidence>
<protein>
    <submittedName>
        <fullName evidence="1">Uncharacterized protein</fullName>
    </submittedName>
</protein>
<reference evidence="1 2" key="1">
    <citation type="submission" date="2024-02" db="EMBL/GenBank/DDBJ databases">
        <title>De novo assembly and annotation of 12 fungi associated with fruit tree decline syndrome in Ontario, Canada.</title>
        <authorList>
            <person name="Sulman M."/>
            <person name="Ellouze W."/>
            <person name="Ilyukhin E."/>
        </authorList>
    </citation>
    <scope>NUCLEOTIDE SEQUENCE [LARGE SCALE GENOMIC DNA]</scope>
    <source>
        <strain evidence="1 2">M42-189</strain>
    </source>
</reference>
<sequence>MAPLNRHHHPLRQIEYRSFVKTIEVYHFPHHLFSISQFETFCTTTVPGFVRRLESTDTLCNPDGSEKNFVPDGDEVPIGVTEVAYLWNVFRNQGSALGFRLLDEDRIEWMLFDRPIDNVLSNATAANGVPLFDNVAVLERSDPSRSWKGTVNGNLEHRDWYKGLAAAERPIIPLTSVEASRASHDQIKTQLAQAAQGGQNAQHVQNAPQVQISQVDQIAQHVQNIETDSDEDSE</sequence>
<organism evidence="1 2">
    <name type="scientific">Paraconiothyrium brasiliense</name>
    <dbReference type="NCBI Taxonomy" id="300254"/>
    <lineage>
        <taxon>Eukaryota</taxon>
        <taxon>Fungi</taxon>
        <taxon>Dikarya</taxon>
        <taxon>Ascomycota</taxon>
        <taxon>Pezizomycotina</taxon>
        <taxon>Dothideomycetes</taxon>
        <taxon>Pleosporomycetidae</taxon>
        <taxon>Pleosporales</taxon>
        <taxon>Massarineae</taxon>
        <taxon>Didymosphaeriaceae</taxon>
        <taxon>Paraconiothyrium</taxon>
    </lineage>
</organism>
<accession>A0ABR3S223</accession>
<keyword evidence="2" id="KW-1185">Reference proteome</keyword>
<proteinExistence type="predicted"/>
<dbReference type="EMBL" id="JAKJXO020000002">
    <property type="protein sequence ID" value="KAL1610730.1"/>
    <property type="molecule type" value="Genomic_DNA"/>
</dbReference>
<name>A0ABR3S223_9PLEO</name>